<dbReference type="PATRIC" id="fig|742725.3.peg.2196"/>
<reference evidence="1 2" key="1">
    <citation type="submission" date="2011-08" db="EMBL/GenBank/DDBJ databases">
        <title>The Genome Sequence of Alistipes indistinctus YIT 12060.</title>
        <authorList>
            <consortium name="The Broad Institute Genome Sequencing Platform"/>
            <person name="Earl A."/>
            <person name="Ward D."/>
            <person name="Feldgarden M."/>
            <person name="Gevers D."/>
            <person name="Morotomi M."/>
            <person name="Young S.K."/>
            <person name="Zeng Q."/>
            <person name="Gargeya S."/>
            <person name="Fitzgerald M."/>
            <person name="Haas B."/>
            <person name="Abouelleil A."/>
            <person name="Alvarado L."/>
            <person name="Arachchi H.M."/>
            <person name="Berlin A."/>
            <person name="Brown A."/>
            <person name="Chapman S.B."/>
            <person name="Chen Z."/>
            <person name="Dunbar C."/>
            <person name="Freedman E."/>
            <person name="Gearin G."/>
            <person name="Gellesch M."/>
            <person name="Goldberg J."/>
            <person name="Griggs A."/>
            <person name="Gujja S."/>
            <person name="Heiman D."/>
            <person name="Howarth C."/>
            <person name="Larson L."/>
            <person name="Lui A."/>
            <person name="MacDonald P.J.P."/>
            <person name="Montmayeur A."/>
            <person name="Murphy C."/>
            <person name="Neiman D."/>
            <person name="Pearson M."/>
            <person name="Priest M."/>
            <person name="Roberts A."/>
            <person name="Saif S."/>
            <person name="Shea T."/>
            <person name="Shenoy N."/>
            <person name="Sisk P."/>
            <person name="Stolte C."/>
            <person name="Sykes S."/>
            <person name="Wortman J."/>
            <person name="Nusbaum C."/>
            <person name="Birren B."/>
        </authorList>
    </citation>
    <scope>NUCLEOTIDE SEQUENCE [LARGE SCALE GENOMIC DNA]</scope>
    <source>
        <strain evidence="1 2">YIT 12060</strain>
    </source>
</reference>
<name>G5H940_9BACT</name>
<comment type="caution">
    <text evidence="1">The sequence shown here is derived from an EMBL/GenBank/DDBJ whole genome shotgun (WGS) entry which is preliminary data.</text>
</comment>
<dbReference type="STRING" id="742725.HMPREF9450_02126"/>
<evidence type="ECO:0000313" key="2">
    <source>
        <dbReference type="Proteomes" id="UP000006008"/>
    </source>
</evidence>
<dbReference type="Proteomes" id="UP000006008">
    <property type="component" value="Unassembled WGS sequence"/>
</dbReference>
<proteinExistence type="predicted"/>
<organism evidence="1 2">
    <name type="scientific">Alistipes indistinctus YIT 12060</name>
    <dbReference type="NCBI Taxonomy" id="742725"/>
    <lineage>
        <taxon>Bacteria</taxon>
        <taxon>Pseudomonadati</taxon>
        <taxon>Bacteroidota</taxon>
        <taxon>Bacteroidia</taxon>
        <taxon>Bacteroidales</taxon>
        <taxon>Rikenellaceae</taxon>
        <taxon>Alistipes</taxon>
    </lineage>
</organism>
<protein>
    <submittedName>
        <fullName evidence="1">Uncharacterized protein</fullName>
    </submittedName>
</protein>
<evidence type="ECO:0000313" key="1">
    <source>
        <dbReference type="EMBL" id="EHB92077.1"/>
    </source>
</evidence>
<keyword evidence="2" id="KW-1185">Reference proteome</keyword>
<dbReference type="RefSeq" id="WP_009134932.1">
    <property type="nucleotide sequence ID" value="NZ_CP102250.1"/>
</dbReference>
<dbReference type="GeneID" id="92814853"/>
<accession>G5H940</accession>
<dbReference type="AlphaFoldDB" id="G5H940"/>
<dbReference type="HOGENOM" id="CLU_2191416_0_0_10"/>
<dbReference type="EMBL" id="ADLD01000013">
    <property type="protein sequence ID" value="EHB92077.1"/>
    <property type="molecule type" value="Genomic_DNA"/>
</dbReference>
<sequence length="108" mass="11582">MSTVNAIINENKITAQTIQRLIKASVGSAEVSAEVTMTNAVVASYTGGQITENGEVKASFNQYADGKMQISADVEYFSQAQAILTPFMQKMDAIALTMTEQPESVIEA</sequence>
<gene>
    <name evidence="1" type="ORF">HMPREF9450_02126</name>
</gene>